<protein>
    <submittedName>
        <fullName evidence="3">3-oxoacyl-ACP reductase FabG</fullName>
        <ecNumber evidence="3">1.1.1.100</ecNumber>
    </submittedName>
</protein>
<dbReference type="InterPro" id="IPR050259">
    <property type="entry name" value="SDR"/>
</dbReference>
<organism evidence="3 4">
    <name type="scientific">Panacibacter ginsenosidivorans</name>
    <dbReference type="NCBI Taxonomy" id="1813871"/>
    <lineage>
        <taxon>Bacteria</taxon>
        <taxon>Pseudomonadati</taxon>
        <taxon>Bacteroidota</taxon>
        <taxon>Chitinophagia</taxon>
        <taxon>Chitinophagales</taxon>
        <taxon>Chitinophagaceae</taxon>
        <taxon>Panacibacter</taxon>
    </lineage>
</organism>
<dbReference type="PANTHER" id="PTHR42879:SF2">
    <property type="entry name" value="3-OXOACYL-[ACYL-CARRIER-PROTEIN] REDUCTASE FABG"/>
    <property type="match status" value="1"/>
</dbReference>
<reference evidence="3 4" key="1">
    <citation type="journal article" date="2016" name="Int. J. Syst. Evol. Microbiol.">
        <title>Panacibacter ginsenosidivorans gen. nov., sp. nov., with ginsenoside converting activity isolated from soil of a ginseng field.</title>
        <authorList>
            <person name="Siddiqi M.Z."/>
            <person name="Muhammad Shafi S."/>
            <person name="Choi K.D."/>
            <person name="Im W.T."/>
        </authorList>
    </citation>
    <scope>NUCLEOTIDE SEQUENCE [LARGE SCALE GENOMIC DNA]</scope>
    <source>
        <strain evidence="3 4">Gsoil1550</strain>
    </source>
</reference>
<dbReference type="InterPro" id="IPR002347">
    <property type="entry name" value="SDR_fam"/>
</dbReference>
<dbReference type="SUPFAM" id="SSF51735">
    <property type="entry name" value="NAD(P)-binding Rossmann-fold domains"/>
    <property type="match status" value="1"/>
</dbReference>
<dbReference type="KEGG" id="pgin:FRZ67_19985"/>
<dbReference type="Proteomes" id="UP000321533">
    <property type="component" value="Chromosome"/>
</dbReference>
<accession>A0A5B8VDC0</accession>
<dbReference type="PRINTS" id="PR00080">
    <property type="entry name" value="SDRFAMILY"/>
</dbReference>
<name>A0A5B8VDC0_9BACT</name>
<keyword evidence="2 3" id="KW-0560">Oxidoreductase</keyword>
<dbReference type="Pfam" id="PF13561">
    <property type="entry name" value="adh_short_C2"/>
    <property type="match status" value="1"/>
</dbReference>
<evidence type="ECO:0000313" key="3">
    <source>
        <dbReference type="EMBL" id="QEC69470.1"/>
    </source>
</evidence>
<dbReference type="OrthoDB" id="9803333at2"/>
<dbReference type="CDD" id="cd05333">
    <property type="entry name" value="BKR_SDR_c"/>
    <property type="match status" value="1"/>
</dbReference>
<dbReference type="EC" id="1.1.1.100" evidence="3"/>
<dbReference type="RefSeq" id="WP_147192347.1">
    <property type="nucleotide sequence ID" value="NZ_CP042435.1"/>
</dbReference>
<dbReference type="PRINTS" id="PR00081">
    <property type="entry name" value="GDHRDH"/>
</dbReference>
<dbReference type="Gene3D" id="3.40.50.720">
    <property type="entry name" value="NAD(P)-binding Rossmann-like Domain"/>
    <property type="match status" value="1"/>
</dbReference>
<dbReference type="NCBIfam" id="NF009466">
    <property type="entry name" value="PRK12826.1-2"/>
    <property type="match status" value="1"/>
</dbReference>
<dbReference type="NCBIfam" id="NF004200">
    <property type="entry name" value="PRK05653.1-5"/>
    <property type="match status" value="1"/>
</dbReference>
<evidence type="ECO:0000313" key="4">
    <source>
        <dbReference type="Proteomes" id="UP000321533"/>
    </source>
</evidence>
<evidence type="ECO:0000256" key="2">
    <source>
        <dbReference type="ARBA" id="ARBA00023002"/>
    </source>
</evidence>
<comment type="similarity">
    <text evidence="1">Belongs to the short-chain dehydrogenases/reductases (SDR) family.</text>
</comment>
<dbReference type="FunFam" id="3.40.50.720:FF:000173">
    <property type="entry name" value="3-oxoacyl-[acyl-carrier protein] reductase"/>
    <property type="match status" value="1"/>
</dbReference>
<gene>
    <name evidence="3" type="primary">fabG</name>
    <name evidence="3" type="ORF">FRZ67_19985</name>
</gene>
<dbReference type="GO" id="GO:0004316">
    <property type="term" value="F:3-oxoacyl-[acyl-carrier-protein] reductase (NADPH) activity"/>
    <property type="evidence" value="ECO:0007669"/>
    <property type="project" value="UniProtKB-EC"/>
</dbReference>
<dbReference type="AlphaFoldDB" id="A0A5B8VDC0"/>
<proteinExistence type="inferred from homology"/>
<keyword evidence="4" id="KW-1185">Reference proteome</keyword>
<dbReference type="InterPro" id="IPR036291">
    <property type="entry name" value="NAD(P)-bd_dom_sf"/>
</dbReference>
<sequence length="242" mass="26142">MKSSLVTGGSRGIGRAICVKLAELGYHVVINYKGNEAAANETLELVKAKGATGEILKFDVANKDEIKKILGEWIETNTDKVLEVLVNNAGIKSDGLMFWMKDEQWEDVIRTNLDGFFYTTRLVVSNMLTKRYGRIINIVSLSGLKGTPGQVNYSAAKAGVIGATKALAQEVGKRNITVNAIAPGFIKTDMTEDLDEAQLKAMIPVNRFGTPEEVAHAVGFLVAKEAAYITGEVISVNGGLYT</sequence>
<dbReference type="EMBL" id="CP042435">
    <property type="protein sequence ID" value="QEC69470.1"/>
    <property type="molecule type" value="Genomic_DNA"/>
</dbReference>
<evidence type="ECO:0000256" key="1">
    <source>
        <dbReference type="ARBA" id="ARBA00006484"/>
    </source>
</evidence>
<dbReference type="PANTHER" id="PTHR42879">
    <property type="entry name" value="3-OXOACYL-(ACYL-CARRIER-PROTEIN) REDUCTASE"/>
    <property type="match status" value="1"/>
</dbReference>